<dbReference type="Gene3D" id="1.10.1670.10">
    <property type="entry name" value="Helix-hairpin-Helix base-excision DNA repair enzymes (C-terminal)"/>
    <property type="match status" value="1"/>
</dbReference>
<dbReference type="KEGG" id="hte:Hydth_1322"/>
<evidence type="ECO:0000256" key="4">
    <source>
        <dbReference type="ARBA" id="ARBA00023014"/>
    </source>
</evidence>
<keyword evidence="2" id="KW-0479">Metal-binding</keyword>
<dbReference type="PANTHER" id="PTHR10359">
    <property type="entry name" value="A/G-SPECIFIC ADENINE GLYCOSYLASE/ENDONUCLEASE III"/>
    <property type="match status" value="1"/>
</dbReference>
<dbReference type="STRING" id="608538.HTH_1331"/>
<evidence type="ECO:0000256" key="3">
    <source>
        <dbReference type="ARBA" id="ARBA00023004"/>
    </source>
</evidence>
<keyword evidence="7" id="KW-1185">Reference proteome</keyword>
<dbReference type="RefSeq" id="WP_012963963.1">
    <property type="nucleotide sequence ID" value="NC_013799.1"/>
</dbReference>
<gene>
    <name evidence="6" type="ordered locus">HTH_1331</name>
</gene>
<keyword evidence="3" id="KW-0408">Iron</keyword>
<dbReference type="KEGG" id="hth:HTH_1331"/>
<dbReference type="PIRSF" id="PIRSF001435">
    <property type="entry name" value="Nth"/>
    <property type="match status" value="1"/>
</dbReference>
<dbReference type="SMART" id="SM00478">
    <property type="entry name" value="ENDO3c"/>
    <property type="match status" value="1"/>
</dbReference>
<evidence type="ECO:0000313" key="6">
    <source>
        <dbReference type="EMBL" id="BAI69783.1"/>
    </source>
</evidence>
<name>D3DIY1_HYDTT</name>
<dbReference type="GO" id="GO:0006284">
    <property type="term" value="P:base-excision repair"/>
    <property type="evidence" value="ECO:0007669"/>
    <property type="project" value="InterPro"/>
</dbReference>
<accession>D3DIY1</accession>
<feature type="domain" description="HhH-GPD" evidence="5">
    <location>
        <begin position="48"/>
        <end position="196"/>
    </location>
</feature>
<keyword evidence="6" id="KW-0378">Hydrolase</keyword>
<dbReference type="AlphaFoldDB" id="D3DIY1"/>
<dbReference type="GO" id="GO:0046872">
    <property type="term" value="F:metal ion binding"/>
    <property type="evidence" value="ECO:0007669"/>
    <property type="project" value="UniProtKB-KW"/>
</dbReference>
<keyword evidence="6" id="KW-0255">Endonuclease</keyword>
<proteinExistence type="predicted"/>
<dbReference type="GO" id="GO:0051539">
    <property type="term" value="F:4 iron, 4 sulfur cluster binding"/>
    <property type="evidence" value="ECO:0007669"/>
    <property type="project" value="UniProtKB-KW"/>
</dbReference>
<evidence type="ECO:0000256" key="2">
    <source>
        <dbReference type="ARBA" id="ARBA00022723"/>
    </source>
</evidence>
<evidence type="ECO:0000256" key="1">
    <source>
        <dbReference type="ARBA" id="ARBA00022485"/>
    </source>
</evidence>
<dbReference type="EMBL" id="AP011112">
    <property type="protein sequence ID" value="BAI69783.1"/>
    <property type="molecule type" value="Genomic_DNA"/>
</dbReference>
<reference evidence="6 7" key="1">
    <citation type="journal article" date="2010" name="J. Bacteriol.">
        <title>Complete genome sequence of the thermophilic, obligately chemolithoautotrophic hydrogen-oxidizing bacterium Hydrogenobacter thermophilus TK-6.</title>
        <authorList>
            <person name="Arai H."/>
            <person name="Kanbe H."/>
            <person name="Ishii M."/>
            <person name="Igarashi Y."/>
        </authorList>
    </citation>
    <scope>NUCLEOTIDE SEQUENCE [LARGE SCALE GENOMIC DNA]</scope>
    <source>
        <strain evidence="7">DSM 6534 / IAM 12695 / TK-6 [Tokyo]</strain>
    </source>
</reference>
<dbReference type="Gene3D" id="1.10.340.30">
    <property type="entry name" value="Hypothetical protein, domain 2"/>
    <property type="match status" value="1"/>
</dbReference>
<keyword evidence="4" id="KW-0411">Iron-sulfur</keyword>
<protein>
    <submittedName>
        <fullName evidence="6">Endonuclease III</fullName>
    </submittedName>
</protein>
<dbReference type="Pfam" id="PF00730">
    <property type="entry name" value="HhH-GPD"/>
    <property type="match status" value="1"/>
</dbReference>
<dbReference type="PANTHER" id="PTHR10359:SF19">
    <property type="entry name" value="DNA REPAIR GLYCOSYLASE MJ1434-RELATED"/>
    <property type="match status" value="1"/>
</dbReference>
<dbReference type="InterPro" id="IPR003265">
    <property type="entry name" value="HhH-GPD_domain"/>
</dbReference>
<keyword evidence="6" id="KW-0540">Nuclease</keyword>
<dbReference type="eggNOG" id="COG2231">
    <property type="taxonomic scope" value="Bacteria"/>
</dbReference>
<dbReference type="PATRIC" id="fig|608538.5.peg.1350"/>
<dbReference type="SUPFAM" id="SSF48150">
    <property type="entry name" value="DNA-glycosylase"/>
    <property type="match status" value="1"/>
</dbReference>
<organism evidence="6 7">
    <name type="scientific">Hydrogenobacter thermophilus (strain DSM 6534 / IAM 12695 / TK-6)</name>
    <dbReference type="NCBI Taxonomy" id="608538"/>
    <lineage>
        <taxon>Bacteria</taxon>
        <taxon>Pseudomonadati</taxon>
        <taxon>Aquificota</taxon>
        <taxon>Aquificia</taxon>
        <taxon>Aquificales</taxon>
        <taxon>Aquificaceae</taxon>
        <taxon>Hydrogenobacter</taxon>
    </lineage>
</organism>
<dbReference type="OrthoDB" id="9802365at2"/>
<sequence>MSLKISLRKLYEKLLDLYGYQNWWPIDEEYHKNMGTDPRDEVIISAVLTQNTSWKNVERSLERIKREGILSLEFVRSVDEKTLQDLIRPAGFYTLKSKRLKELALFMNPTEKVKYVSRGDLLKIKGIGRETADVILLYAGGRLYFVIDKYTQRFIERFYGLKGSYESLKNFFEENLPKDVKVYKEFHALMDEHAKRFCKSIPLCGGCPLKDMCINASPSS</sequence>
<dbReference type="InterPro" id="IPR023170">
    <property type="entry name" value="HhH_base_excis_C"/>
</dbReference>
<dbReference type="Proteomes" id="UP000002574">
    <property type="component" value="Chromosome"/>
</dbReference>
<dbReference type="GO" id="GO:0004519">
    <property type="term" value="F:endonuclease activity"/>
    <property type="evidence" value="ECO:0007669"/>
    <property type="project" value="UniProtKB-KW"/>
</dbReference>
<dbReference type="CDD" id="cd00056">
    <property type="entry name" value="ENDO3c"/>
    <property type="match status" value="1"/>
</dbReference>
<dbReference type="InterPro" id="IPR011257">
    <property type="entry name" value="DNA_glycosylase"/>
</dbReference>
<evidence type="ECO:0000259" key="5">
    <source>
        <dbReference type="SMART" id="SM00478"/>
    </source>
</evidence>
<evidence type="ECO:0000313" key="7">
    <source>
        <dbReference type="Proteomes" id="UP000002574"/>
    </source>
</evidence>
<keyword evidence="1" id="KW-0004">4Fe-4S</keyword>